<gene>
    <name evidence="1" type="ORF">TIFTF001_021201</name>
</gene>
<comment type="caution">
    <text evidence="1">The sequence shown here is derived from an EMBL/GenBank/DDBJ whole genome shotgun (WGS) entry which is preliminary data.</text>
</comment>
<evidence type="ECO:0000313" key="2">
    <source>
        <dbReference type="Proteomes" id="UP001187192"/>
    </source>
</evidence>
<dbReference type="EMBL" id="BTGU01000040">
    <property type="protein sequence ID" value="GMN52047.1"/>
    <property type="molecule type" value="Genomic_DNA"/>
</dbReference>
<keyword evidence="2" id="KW-1185">Reference proteome</keyword>
<protein>
    <submittedName>
        <fullName evidence="1">Uncharacterized protein</fullName>
    </submittedName>
</protein>
<sequence>MGPLVPTVAVVAIVSVSPSFPVSVSVSLSDSISLSVSVTHGVMRRIAKDFISWLKKRGVSALPSLLLPRGRLCFIPKQRQTESAQASSLQASSLKQILHEAGTNEARSLGLT</sequence>
<proteinExistence type="predicted"/>
<organism evidence="1 2">
    <name type="scientific">Ficus carica</name>
    <name type="common">Common fig</name>
    <dbReference type="NCBI Taxonomy" id="3494"/>
    <lineage>
        <taxon>Eukaryota</taxon>
        <taxon>Viridiplantae</taxon>
        <taxon>Streptophyta</taxon>
        <taxon>Embryophyta</taxon>
        <taxon>Tracheophyta</taxon>
        <taxon>Spermatophyta</taxon>
        <taxon>Magnoliopsida</taxon>
        <taxon>eudicotyledons</taxon>
        <taxon>Gunneridae</taxon>
        <taxon>Pentapetalae</taxon>
        <taxon>rosids</taxon>
        <taxon>fabids</taxon>
        <taxon>Rosales</taxon>
        <taxon>Moraceae</taxon>
        <taxon>Ficeae</taxon>
        <taxon>Ficus</taxon>
    </lineage>
</organism>
<dbReference type="AlphaFoldDB" id="A0AA88DEB8"/>
<reference evidence="1" key="1">
    <citation type="submission" date="2023-07" db="EMBL/GenBank/DDBJ databases">
        <title>draft genome sequence of fig (Ficus carica).</title>
        <authorList>
            <person name="Takahashi T."/>
            <person name="Nishimura K."/>
        </authorList>
    </citation>
    <scope>NUCLEOTIDE SEQUENCE</scope>
</reference>
<dbReference type="Proteomes" id="UP001187192">
    <property type="component" value="Unassembled WGS sequence"/>
</dbReference>
<accession>A0AA88DEB8</accession>
<evidence type="ECO:0000313" key="1">
    <source>
        <dbReference type="EMBL" id="GMN52047.1"/>
    </source>
</evidence>
<name>A0AA88DEB8_FICCA</name>